<organism evidence="2 3">
    <name type="scientific">Rhipicephalus microplus</name>
    <name type="common">Cattle tick</name>
    <name type="synonym">Boophilus microplus</name>
    <dbReference type="NCBI Taxonomy" id="6941"/>
    <lineage>
        <taxon>Eukaryota</taxon>
        <taxon>Metazoa</taxon>
        <taxon>Ecdysozoa</taxon>
        <taxon>Arthropoda</taxon>
        <taxon>Chelicerata</taxon>
        <taxon>Arachnida</taxon>
        <taxon>Acari</taxon>
        <taxon>Parasitiformes</taxon>
        <taxon>Ixodida</taxon>
        <taxon>Ixodoidea</taxon>
        <taxon>Ixodidae</taxon>
        <taxon>Rhipicephalinae</taxon>
        <taxon>Rhipicephalus</taxon>
        <taxon>Boophilus</taxon>
    </lineage>
</organism>
<keyword evidence="3" id="KW-1185">Reference proteome</keyword>
<feature type="compositionally biased region" description="Low complexity" evidence="1">
    <location>
        <begin position="131"/>
        <end position="140"/>
    </location>
</feature>
<reference evidence="2" key="2">
    <citation type="submission" date="2021-09" db="EMBL/GenBank/DDBJ databases">
        <authorList>
            <person name="Jia N."/>
            <person name="Wang J."/>
            <person name="Shi W."/>
            <person name="Du L."/>
            <person name="Sun Y."/>
            <person name="Zhan W."/>
            <person name="Jiang J."/>
            <person name="Wang Q."/>
            <person name="Zhang B."/>
            <person name="Ji P."/>
            <person name="Sakyi L.B."/>
            <person name="Cui X."/>
            <person name="Yuan T."/>
            <person name="Jiang B."/>
            <person name="Yang W."/>
            <person name="Lam T.T.-Y."/>
            <person name="Chang Q."/>
            <person name="Ding S."/>
            <person name="Wang X."/>
            <person name="Zhu J."/>
            <person name="Ruan X."/>
            <person name="Zhao L."/>
            <person name="Wei J."/>
            <person name="Que T."/>
            <person name="Du C."/>
            <person name="Cheng J."/>
            <person name="Dai P."/>
            <person name="Han X."/>
            <person name="Huang E."/>
            <person name="Gao Y."/>
            <person name="Liu J."/>
            <person name="Shao H."/>
            <person name="Ye R."/>
            <person name="Li L."/>
            <person name="Wei W."/>
            <person name="Wang X."/>
            <person name="Wang C."/>
            <person name="Huo Q."/>
            <person name="Li W."/>
            <person name="Guo W."/>
            <person name="Chen H."/>
            <person name="Chen S."/>
            <person name="Zhou L."/>
            <person name="Zhou L."/>
            <person name="Ni X."/>
            <person name="Tian J."/>
            <person name="Zhou Y."/>
            <person name="Sheng Y."/>
            <person name="Liu T."/>
            <person name="Pan Y."/>
            <person name="Xia L."/>
            <person name="Li J."/>
            <person name="Zhao F."/>
            <person name="Cao W."/>
        </authorList>
    </citation>
    <scope>NUCLEOTIDE SEQUENCE</scope>
    <source>
        <strain evidence="2">Rmic-2018</strain>
        <tissue evidence="2">Larvae</tissue>
    </source>
</reference>
<dbReference type="EMBL" id="JABSTU010000002">
    <property type="protein sequence ID" value="KAH8037038.1"/>
    <property type="molecule type" value="Genomic_DNA"/>
</dbReference>
<evidence type="ECO:0000256" key="1">
    <source>
        <dbReference type="SAM" id="MobiDB-lite"/>
    </source>
</evidence>
<reference evidence="2" key="1">
    <citation type="journal article" date="2020" name="Cell">
        <title>Large-Scale Comparative Analyses of Tick Genomes Elucidate Their Genetic Diversity and Vector Capacities.</title>
        <authorList>
            <consortium name="Tick Genome and Microbiome Consortium (TIGMIC)"/>
            <person name="Jia N."/>
            <person name="Wang J."/>
            <person name="Shi W."/>
            <person name="Du L."/>
            <person name="Sun Y."/>
            <person name="Zhan W."/>
            <person name="Jiang J.F."/>
            <person name="Wang Q."/>
            <person name="Zhang B."/>
            <person name="Ji P."/>
            <person name="Bell-Sakyi L."/>
            <person name="Cui X.M."/>
            <person name="Yuan T.T."/>
            <person name="Jiang B.G."/>
            <person name="Yang W.F."/>
            <person name="Lam T.T."/>
            <person name="Chang Q.C."/>
            <person name="Ding S.J."/>
            <person name="Wang X.J."/>
            <person name="Zhu J.G."/>
            <person name="Ruan X.D."/>
            <person name="Zhao L."/>
            <person name="Wei J.T."/>
            <person name="Ye R.Z."/>
            <person name="Que T.C."/>
            <person name="Du C.H."/>
            <person name="Zhou Y.H."/>
            <person name="Cheng J.X."/>
            <person name="Dai P.F."/>
            <person name="Guo W.B."/>
            <person name="Han X.H."/>
            <person name="Huang E.J."/>
            <person name="Li L.F."/>
            <person name="Wei W."/>
            <person name="Gao Y.C."/>
            <person name="Liu J.Z."/>
            <person name="Shao H.Z."/>
            <person name="Wang X."/>
            <person name="Wang C.C."/>
            <person name="Yang T.C."/>
            <person name="Huo Q.B."/>
            <person name="Li W."/>
            <person name="Chen H.Y."/>
            <person name="Chen S.E."/>
            <person name="Zhou L.G."/>
            <person name="Ni X.B."/>
            <person name="Tian J.H."/>
            <person name="Sheng Y."/>
            <person name="Liu T."/>
            <person name="Pan Y.S."/>
            <person name="Xia L.Y."/>
            <person name="Li J."/>
            <person name="Zhao F."/>
            <person name="Cao W.C."/>
        </authorList>
    </citation>
    <scope>NUCLEOTIDE SEQUENCE</scope>
    <source>
        <strain evidence="2">Rmic-2018</strain>
    </source>
</reference>
<feature type="region of interest" description="Disordered" evidence="1">
    <location>
        <begin position="216"/>
        <end position="240"/>
    </location>
</feature>
<feature type="region of interest" description="Disordered" evidence="1">
    <location>
        <begin position="116"/>
        <end position="147"/>
    </location>
</feature>
<dbReference type="AlphaFoldDB" id="A0A9J6ERN8"/>
<accession>A0A9J6ERN8</accession>
<proteinExistence type="predicted"/>
<feature type="region of interest" description="Disordered" evidence="1">
    <location>
        <begin position="262"/>
        <end position="282"/>
    </location>
</feature>
<name>A0A9J6ERN8_RHIMP</name>
<evidence type="ECO:0000313" key="2">
    <source>
        <dbReference type="EMBL" id="KAH8037038.1"/>
    </source>
</evidence>
<sequence length="298" mass="33513">MIDECLKPRPEEEEAVFLGRERACPRALPRRGLASFVGRISRCLARATCPCFRSNSYTYAVRTWLPAPAKIPKHRPGYHTTQDMSTLAAARARANLPELSDLFKYWPGYQRLRVNKPSKYHRSEKRRKSKSPSSSGPRSRAACLRPSRVPNLYSAVTTSSETLPLDGPHVGNEEEEVAVEVVVDVLRFTRDTRRRRPVRHQTFQDSSSFSRRGYKNSIKMRVSTKPPDTRNNQPPLPGHPVVMSFPTSPGRLPKYICAVQPLPSSDPSKLGATRKSSSGASKVFLRYEEVVSGQKPEP</sequence>
<comment type="caution">
    <text evidence="2">The sequence shown here is derived from an EMBL/GenBank/DDBJ whole genome shotgun (WGS) entry which is preliminary data.</text>
</comment>
<dbReference type="Proteomes" id="UP000821866">
    <property type="component" value="Chromosome 10"/>
</dbReference>
<protein>
    <submittedName>
        <fullName evidence="2">Uncharacterized protein</fullName>
    </submittedName>
</protein>
<feature type="compositionally biased region" description="Basic residues" evidence="1">
    <location>
        <begin position="116"/>
        <end position="130"/>
    </location>
</feature>
<evidence type="ECO:0000313" key="3">
    <source>
        <dbReference type="Proteomes" id="UP000821866"/>
    </source>
</evidence>
<gene>
    <name evidence="2" type="ORF">HPB51_008462</name>
</gene>